<name>E1RKN9_METP4</name>
<reference evidence="1 2" key="1">
    <citation type="journal article" date="2010" name="Stand. Genomic Sci.">
        <title>Complete genome sequence of Methanoplanus petrolearius type strain (SEBR 4847).</title>
        <authorList>
            <person name="Brambilla E."/>
            <person name="Djao O.D."/>
            <person name="Daligault H."/>
            <person name="Lapidus A."/>
            <person name="Lucas S."/>
            <person name="Hammon N."/>
            <person name="Nolan M."/>
            <person name="Tice H."/>
            <person name="Cheng J.F."/>
            <person name="Han C."/>
            <person name="Tapia R."/>
            <person name="Goodwin L."/>
            <person name="Pitluck S."/>
            <person name="Liolios K."/>
            <person name="Ivanova N."/>
            <person name="Mavromatis K."/>
            <person name="Mikhailova N."/>
            <person name="Pati A."/>
            <person name="Chen A."/>
            <person name="Palaniappan K."/>
            <person name="Land M."/>
            <person name="Hauser L."/>
            <person name="Chang Y.J."/>
            <person name="Jeffries C.D."/>
            <person name="Rohde M."/>
            <person name="Spring S."/>
            <person name="Sikorski J."/>
            <person name="Goker M."/>
            <person name="Woyke T."/>
            <person name="Bristow J."/>
            <person name="Eisen J.A."/>
            <person name="Markowitz V."/>
            <person name="Hugenholtz P."/>
            <person name="Kyrpides N.C."/>
            <person name="Klenk H.P."/>
        </authorList>
    </citation>
    <scope>NUCLEOTIDE SEQUENCE [LARGE SCALE GENOMIC DNA]</scope>
    <source>
        <strain evidence="2">DSM 11571 / OCM 486 / SEBR 4847</strain>
    </source>
</reference>
<dbReference type="GeneID" id="9744715"/>
<accession>E1RKN9</accession>
<evidence type="ECO:0000313" key="1">
    <source>
        <dbReference type="EMBL" id="ADN36978.1"/>
    </source>
</evidence>
<proteinExistence type="predicted"/>
<dbReference type="OrthoDB" id="64585at2157"/>
<dbReference type="AlphaFoldDB" id="E1RKN9"/>
<dbReference type="Proteomes" id="UP000006565">
    <property type="component" value="Chromosome"/>
</dbReference>
<dbReference type="EMBL" id="CP002117">
    <property type="protein sequence ID" value="ADN36978.1"/>
    <property type="molecule type" value="Genomic_DNA"/>
</dbReference>
<keyword evidence="2" id="KW-1185">Reference proteome</keyword>
<dbReference type="PANTHER" id="PTHR35336">
    <property type="entry name" value="ADENOSYLCOBINAMIDE AMIDOHYDROLASE"/>
    <property type="match status" value="1"/>
</dbReference>
<dbReference type="STRING" id="679926.Mpet_2230"/>
<evidence type="ECO:0000313" key="2">
    <source>
        <dbReference type="Proteomes" id="UP000006565"/>
    </source>
</evidence>
<gene>
    <name evidence="1" type="ordered locus">Mpet_2230</name>
</gene>
<dbReference type="InterPro" id="IPR002808">
    <property type="entry name" value="AdoCbi_amidolase"/>
</dbReference>
<protein>
    <recommendedName>
        <fullName evidence="3">Adenosylcobinamide amidohydrolase</fullName>
    </recommendedName>
</protein>
<dbReference type="InterPro" id="IPR052209">
    <property type="entry name" value="CbiZ"/>
</dbReference>
<organism evidence="1 2">
    <name type="scientific">Methanolacinia petrolearia (strain DSM 11571 / OCM 486 / SEBR 4847)</name>
    <name type="common">Methanoplanus petrolearius</name>
    <dbReference type="NCBI Taxonomy" id="679926"/>
    <lineage>
        <taxon>Archaea</taxon>
        <taxon>Methanobacteriati</taxon>
        <taxon>Methanobacteriota</taxon>
        <taxon>Stenosarchaea group</taxon>
        <taxon>Methanomicrobia</taxon>
        <taxon>Methanomicrobiales</taxon>
        <taxon>Methanomicrobiaceae</taxon>
        <taxon>Methanolacinia</taxon>
    </lineage>
</organism>
<dbReference type="eggNOG" id="arCOG01870">
    <property type="taxonomic scope" value="Archaea"/>
</dbReference>
<dbReference type="HOGENOM" id="CLU_056334_0_0_2"/>
<dbReference type="KEGG" id="mpi:Mpet_2230"/>
<evidence type="ECO:0008006" key="3">
    <source>
        <dbReference type="Google" id="ProtNLM"/>
    </source>
</evidence>
<dbReference type="Pfam" id="PF01955">
    <property type="entry name" value="CbiZ"/>
    <property type="match status" value="1"/>
</dbReference>
<dbReference type="RefSeq" id="WP_013330155.1">
    <property type="nucleotide sequence ID" value="NC_014507.1"/>
</dbReference>
<sequence length="379" mass="41616">MTDNISENIDNNKDPVLIFETAGKEKIYRCDTSIVVRLPPNRNALTVSELNGGYREDLEAVFNHQPKPSQGKHSCCNLEGNSVPEYLKITAVRLGLDPAKSTGMMTAANMKNAAVSNKSFRDIDVTAIVTAGIEVNGGRAGDPASFYEEDCEFEQICGTIITILIINANLPDSTLARAIVTATEAKTVAIQQLMAPSRYSNGIATGSGTDQISVISNLESKNRLQNAGKHSKLGELIGRCVIEATTKALEKQSGLCPESQRDMMVRLERFGIDEKKIWSIASRLEGENRRSVFIKNLREFSKNPDVVAMTASLLHIQDEINWGLTPELSGKRTAISIMKTLPELAGAKKRPQSDILLDERVAIIENWIRIVSWCIKNGI</sequence>
<dbReference type="PANTHER" id="PTHR35336:SF5">
    <property type="entry name" value="ADENOSYLCOBINAMIDE AMIDOHYDROLASE"/>
    <property type="match status" value="1"/>
</dbReference>